<feature type="region of interest" description="Disordered" evidence="1">
    <location>
        <begin position="249"/>
        <end position="276"/>
    </location>
</feature>
<evidence type="ECO:0000313" key="2">
    <source>
        <dbReference type="EMBL" id="DAF61057.1"/>
    </source>
</evidence>
<protein>
    <submittedName>
        <fullName evidence="2">Uncharacterized protein</fullName>
    </submittedName>
</protein>
<organism evidence="2">
    <name type="scientific">Phage sp. ctesc4</name>
    <dbReference type="NCBI Taxonomy" id="2828008"/>
    <lineage>
        <taxon>Viruses</taxon>
    </lineage>
</organism>
<feature type="compositionally biased region" description="Polar residues" evidence="1">
    <location>
        <begin position="258"/>
        <end position="268"/>
    </location>
</feature>
<evidence type="ECO:0000256" key="1">
    <source>
        <dbReference type="SAM" id="MobiDB-lite"/>
    </source>
</evidence>
<reference evidence="2" key="1">
    <citation type="journal article" date="2021" name="Proc. Natl. Acad. Sci. U.S.A.">
        <title>A Catalog of Tens of Thousands of Viruses from Human Metagenomes Reveals Hidden Associations with Chronic Diseases.</title>
        <authorList>
            <person name="Tisza M.J."/>
            <person name="Buck C.B."/>
        </authorList>
    </citation>
    <scope>NUCLEOTIDE SEQUENCE</scope>
    <source>
        <strain evidence="2">Ctesc4</strain>
    </source>
</reference>
<accession>A0A8S5TCQ4</accession>
<proteinExistence type="predicted"/>
<name>A0A8S5TCQ4_9VIRU</name>
<dbReference type="EMBL" id="BK032802">
    <property type="protein sequence ID" value="DAF61057.1"/>
    <property type="molecule type" value="Genomic_DNA"/>
</dbReference>
<sequence>MTTTLIRQTKIAVSRTKHDHDTAMPLTLMRLQHALSDLSALNSLITHSSLHNRHMRNNLIQPLRCHQHSSHKHHSPLLQAIPVLVSPTRRVVINRDSLCLNSVTHARNITTIRRVSRHLPMRRAPSATLKHRRSTNIPHAAIEADLSPRPNRNILPSLMPRITPHQVSQNPTVLRYGGHVELDFLISQLAGNLAPRSSQRLVAHAHRQRPISLISLATHRDSSVLRDNNTITPRIRNNKPWIQETHLKRNQPVKPATPFTSNSHNASQPFFKERGS</sequence>